<feature type="transmembrane region" description="Helical" evidence="5">
    <location>
        <begin position="152"/>
        <end position="171"/>
    </location>
</feature>
<feature type="transmembrane region" description="Helical" evidence="5">
    <location>
        <begin position="77"/>
        <end position="98"/>
    </location>
</feature>
<gene>
    <name evidence="6" type="ORF">MAPG_12148</name>
</gene>
<dbReference type="VEuPathDB" id="FungiDB:MAPG_12148"/>
<feature type="transmembrane region" description="Helical" evidence="5">
    <location>
        <begin position="45"/>
        <end position="65"/>
    </location>
</feature>
<dbReference type="GO" id="GO:0005886">
    <property type="term" value="C:plasma membrane"/>
    <property type="evidence" value="ECO:0007669"/>
    <property type="project" value="TreeGrafter"/>
</dbReference>
<dbReference type="InterPro" id="IPR007568">
    <property type="entry name" value="RTA1"/>
</dbReference>
<keyword evidence="3 5" id="KW-1133">Transmembrane helix</keyword>
<keyword evidence="2 5" id="KW-0812">Transmembrane</keyword>
<dbReference type="EMBL" id="GL877155">
    <property type="protein sequence ID" value="KLU93211.1"/>
    <property type="molecule type" value="Genomic_DNA"/>
</dbReference>
<reference evidence="6" key="2">
    <citation type="submission" date="2011-03" db="EMBL/GenBank/DDBJ databases">
        <title>Annotation of Magnaporthe poae ATCC 64411.</title>
        <authorList>
            <person name="Ma L.-J."/>
            <person name="Dead R."/>
            <person name="Young S.K."/>
            <person name="Zeng Q."/>
            <person name="Gargeya S."/>
            <person name="Fitzgerald M."/>
            <person name="Haas B."/>
            <person name="Abouelleil A."/>
            <person name="Alvarado L."/>
            <person name="Arachchi H.M."/>
            <person name="Berlin A."/>
            <person name="Brown A."/>
            <person name="Chapman S.B."/>
            <person name="Chen Z."/>
            <person name="Dunbar C."/>
            <person name="Freedman E."/>
            <person name="Gearin G."/>
            <person name="Gellesch M."/>
            <person name="Goldberg J."/>
            <person name="Griggs A."/>
            <person name="Gujja S."/>
            <person name="Heiman D."/>
            <person name="Howarth C."/>
            <person name="Larson L."/>
            <person name="Lui A."/>
            <person name="MacDonald P.J.P."/>
            <person name="Mehta T."/>
            <person name="Montmayeur A."/>
            <person name="Murphy C."/>
            <person name="Neiman D."/>
            <person name="Pearson M."/>
            <person name="Priest M."/>
            <person name="Roberts A."/>
            <person name="Saif S."/>
            <person name="Shea T."/>
            <person name="Shenoy N."/>
            <person name="Sisk P."/>
            <person name="Stolte C."/>
            <person name="Sykes S."/>
            <person name="Yandava C."/>
            <person name="Wortman J."/>
            <person name="Nusbaum C."/>
            <person name="Birren B."/>
        </authorList>
    </citation>
    <scope>NUCLEOTIDE SEQUENCE</scope>
    <source>
        <strain evidence="6">ATCC 64411</strain>
    </source>
</reference>
<sequence>MAEKDFTPMTPPPELFDFWYRICLAEPDKIACTVAQSLYGYRIQLLPNFVLLGLFIASFVGFIVVHLATRKPENRNYGFGFTVAMCLGCLCEMLGYGARIWSYKNQWHSVPWVAQVCCLNAGSAFIAAALYLCMRRMTDIFGPQQTRIPPVCYTRIFIPLDFLSILVQSTGVAMRSASIRHNEPTDADDNIMLAGVVLQAFTMLCFVLVSLNFFSHLQEQYDDARANNSSSNNHGNPETDLMARRHASKRFRFFLVGMGLAALCLFERCVYRVVELGPGWDGPLMARQDLVIGCEQAVVA</sequence>
<name>A0A0H2UD61_MAGP6</name>
<keyword evidence="4 5" id="KW-0472">Membrane</keyword>
<organism evidence="6">
    <name type="scientific">Magnaporthiopsis poae (strain ATCC 64411 / 73-15)</name>
    <name type="common">Kentucky bluegrass fungus</name>
    <name type="synonym">Magnaporthe poae</name>
    <dbReference type="NCBI Taxonomy" id="644358"/>
    <lineage>
        <taxon>Eukaryota</taxon>
        <taxon>Fungi</taxon>
        <taxon>Dikarya</taxon>
        <taxon>Ascomycota</taxon>
        <taxon>Pezizomycotina</taxon>
        <taxon>Sordariomycetes</taxon>
        <taxon>Sordariomycetidae</taxon>
        <taxon>Magnaporthales</taxon>
        <taxon>Magnaporthaceae</taxon>
        <taxon>Magnaporthiopsis</taxon>
    </lineage>
</organism>
<evidence type="ECO:0008006" key="7">
    <source>
        <dbReference type="Google" id="ProtNLM"/>
    </source>
</evidence>
<evidence type="ECO:0000256" key="3">
    <source>
        <dbReference type="ARBA" id="ARBA00022989"/>
    </source>
</evidence>
<accession>A0A0H2UD61</accession>
<dbReference type="OrthoDB" id="4521223at2759"/>
<dbReference type="GO" id="GO:0000324">
    <property type="term" value="C:fungal-type vacuole"/>
    <property type="evidence" value="ECO:0007669"/>
    <property type="project" value="TreeGrafter"/>
</dbReference>
<evidence type="ECO:0000256" key="1">
    <source>
        <dbReference type="ARBA" id="ARBA00004141"/>
    </source>
</evidence>
<dbReference type="AlphaFoldDB" id="A0A0H2UD61"/>
<comment type="subcellular location">
    <subcellularLocation>
        <location evidence="1">Membrane</location>
        <topology evidence="1">Multi-pass membrane protein</topology>
    </subcellularLocation>
</comment>
<feature type="non-terminal residue" evidence="6">
    <location>
        <position position="300"/>
    </location>
</feature>
<evidence type="ECO:0000256" key="2">
    <source>
        <dbReference type="ARBA" id="ARBA00022692"/>
    </source>
</evidence>
<dbReference type="PANTHER" id="PTHR31465">
    <property type="entry name" value="PROTEIN RTA1-RELATED"/>
    <property type="match status" value="1"/>
</dbReference>
<evidence type="ECO:0000256" key="5">
    <source>
        <dbReference type="SAM" id="Phobius"/>
    </source>
</evidence>
<feature type="transmembrane region" description="Helical" evidence="5">
    <location>
        <begin position="110"/>
        <end position="132"/>
    </location>
</feature>
<dbReference type="Pfam" id="PF04479">
    <property type="entry name" value="RTA1"/>
    <property type="match status" value="1"/>
</dbReference>
<dbReference type="PANTHER" id="PTHR31465:SF7">
    <property type="entry name" value="SPHINGOID LONG-CHAIN BASE TRANSPORTER RSB1"/>
    <property type="match status" value="1"/>
</dbReference>
<feature type="transmembrane region" description="Helical" evidence="5">
    <location>
        <begin position="191"/>
        <end position="214"/>
    </location>
</feature>
<feature type="transmembrane region" description="Helical" evidence="5">
    <location>
        <begin position="251"/>
        <end position="274"/>
    </location>
</feature>
<evidence type="ECO:0000256" key="4">
    <source>
        <dbReference type="ARBA" id="ARBA00023136"/>
    </source>
</evidence>
<reference evidence="6" key="1">
    <citation type="submission" date="2010-05" db="EMBL/GenBank/DDBJ databases">
        <title>The Genome Sequence of Magnaporthe poae strain ATCC 64411.</title>
        <authorList>
            <consortium name="The Broad Institute Genome Sequencing Platform"/>
            <consortium name="Broad Institute Genome Sequencing Center for Infectious Disease"/>
            <person name="Ma L.-J."/>
            <person name="Dead R."/>
            <person name="Young S."/>
            <person name="Zeng Q."/>
            <person name="Koehrsen M."/>
            <person name="Alvarado L."/>
            <person name="Berlin A."/>
            <person name="Chapman S.B."/>
            <person name="Chen Z."/>
            <person name="Freedman E."/>
            <person name="Gellesch M."/>
            <person name="Goldberg J."/>
            <person name="Griggs A."/>
            <person name="Gujja S."/>
            <person name="Heilman E.R."/>
            <person name="Heiman D."/>
            <person name="Hepburn T."/>
            <person name="Howarth C."/>
            <person name="Jen D."/>
            <person name="Larson L."/>
            <person name="Mehta T."/>
            <person name="Neiman D."/>
            <person name="Pearson M."/>
            <person name="Roberts A."/>
            <person name="Saif S."/>
            <person name="Shea T."/>
            <person name="Shenoy N."/>
            <person name="Sisk P."/>
            <person name="Stolte C."/>
            <person name="Sykes S."/>
            <person name="Walk T."/>
            <person name="White J."/>
            <person name="Yandava C."/>
            <person name="Haas B."/>
            <person name="Nusbaum C."/>
            <person name="Birren B."/>
        </authorList>
    </citation>
    <scope>NUCLEOTIDE SEQUENCE</scope>
    <source>
        <strain evidence="6">ATCC 64411</strain>
    </source>
</reference>
<protein>
    <recommendedName>
        <fullName evidence="7">RTA1 domain-containing protein</fullName>
    </recommendedName>
</protein>
<evidence type="ECO:0000313" key="6">
    <source>
        <dbReference type="EMBL" id="KLU93211.1"/>
    </source>
</evidence>
<proteinExistence type="predicted"/>